<evidence type="ECO:0000256" key="3">
    <source>
        <dbReference type="ARBA" id="ARBA00035643"/>
    </source>
</evidence>
<dbReference type="PANTHER" id="PTHR36852">
    <property type="entry name" value="PROTEIN GVPL 2"/>
    <property type="match status" value="1"/>
</dbReference>
<proteinExistence type="inferred from homology"/>
<dbReference type="AlphaFoldDB" id="A0A1H4AMU7"/>
<dbReference type="RefSeq" id="WP_093252362.1">
    <property type="nucleotide sequence ID" value="NZ_FNQM01000004.1"/>
</dbReference>
<organism evidence="4 5">
    <name type="scientific">Rubrimonas cliftonensis</name>
    <dbReference type="NCBI Taxonomy" id="89524"/>
    <lineage>
        <taxon>Bacteria</taxon>
        <taxon>Pseudomonadati</taxon>
        <taxon>Pseudomonadota</taxon>
        <taxon>Alphaproteobacteria</taxon>
        <taxon>Rhodobacterales</taxon>
        <taxon>Paracoccaceae</taxon>
        <taxon>Rubrimonas</taxon>
    </lineage>
</organism>
<evidence type="ECO:0000256" key="2">
    <source>
        <dbReference type="ARBA" id="ARBA00035108"/>
    </source>
</evidence>
<dbReference type="Pfam" id="PF06386">
    <property type="entry name" value="GvpL_GvpF"/>
    <property type="match status" value="1"/>
</dbReference>
<name>A0A1H4AMU7_9RHOB</name>
<dbReference type="InterPro" id="IPR009430">
    <property type="entry name" value="GvpL/GvpF"/>
</dbReference>
<accession>A0A1H4AMU7</accession>
<comment type="subcellular location">
    <subcellularLocation>
        <location evidence="2">Gas vesicle</location>
    </subcellularLocation>
</comment>
<dbReference type="Proteomes" id="UP000198703">
    <property type="component" value="Unassembled WGS sequence"/>
</dbReference>
<gene>
    <name evidence="4" type="ORF">SAMN05444370_104290</name>
</gene>
<keyword evidence="1" id="KW-0304">Gas vesicle</keyword>
<dbReference type="PANTHER" id="PTHR36852:SF1">
    <property type="entry name" value="PROTEIN GVPL 2"/>
    <property type="match status" value="1"/>
</dbReference>
<evidence type="ECO:0000256" key="1">
    <source>
        <dbReference type="ARBA" id="ARBA00022987"/>
    </source>
</evidence>
<dbReference type="GO" id="GO:0031412">
    <property type="term" value="P:gas vesicle organization"/>
    <property type="evidence" value="ECO:0007669"/>
    <property type="project" value="InterPro"/>
</dbReference>
<evidence type="ECO:0000313" key="5">
    <source>
        <dbReference type="Proteomes" id="UP000198703"/>
    </source>
</evidence>
<protein>
    <submittedName>
        <fullName evidence="4">Gas vesicle synthesis protein GvpL/GvpF</fullName>
    </submittedName>
</protein>
<dbReference type="GO" id="GO:0031411">
    <property type="term" value="C:gas vesicle"/>
    <property type="evidence" value="ECO:0007669"/>
    <property type="project" value="UniProtKB-SubCell"/>
</dbReference>
<keyword evidence="5" id="KW-1185">Reference proteome</keyword>
<comment type="similarity">
    <text evidence="3">Belongs to the gas vesicle GvpF/GvpL family.</text>
</comment>
<sequence>MTAAYAYAVMRAQDAAIPADAQPLAGGPLSIARAGGLAALVGEIPPGEVRRTRRNLLAHLRVLEAAMAQGPLLPMRFGVVADSAEAVAAAIAPREAELTALLAAHDGLAEYGLRVTFPREAALAALGRARPDFAEARARIMAGRASAEAQMALMELGRRVAEALDDRRKQAQRALLAALKPLARDHVLRAPEDDVEALRAEFLLPRADEAAFAAAAEAAAEALDFAGDAAAALKLVGPAPAYNFVSLALDAPAQAA</sequence>
<dbReference type="OrthoDB" id="3867411at2"/>
<dbReference type="EMBL" id="FNQM01000004">
    <property type="protein sequence ID" value="SEA37042.1"/>
    <property type="molecule type" value="Genomic_DNA"/>
</dbReference>
<dbReference type="STRING" id="89524.SAMN05444370_104290"/>
<reference evidence="4 5" key="1">
    <citation type="submission" date="2016-10" db="EMBL/GenBank/DDBJ databases">
        <authorList>
            <person name="de Groot N.N."/>
        </authorList>
    </citation>
    <scope>NUCLEOTIDE SEQUENCE [LARGE SCALE GENOMIC DNA]</scope>
    <source>
        <strain evidence="4 5">DSM 15345</strain>
    </source>
</reference>
<evidence type="ECO:0000313" key="4">
    <source>
        <dbReference type="EMBL" id="SEA37042.1"/>
    </source>
</evidence>